<feature type="compositionally biased region" description="Polar residues" evidence="1">
    <location>
        <begin position="253"/>
        <end position="266"/>
    </location>
</feature>
<dbReference type="InParanoid" id="A0A067N1Z7"/>
<feature type="compositionally biased region" description="Low complexity" evidence="1">
    <location>
        <begin position="377"/>
        <end position="392"/>
    </location>
</feature>
<feature type="region of interest" description="Disordered" evidence="1">
    <location>
        <begin position="127"/>
        <end position="162"/>
    </location>
</feature>
<organism evidence="2 3">
    <name type="scientific">Botryobasidium botryosum (strain FD-172 SS1)</name>
    <dbReference type="NCBI Taxonomy" id="930990"/>
    <lineage>
        <taxon>Eukaryota</taxon>
        <taxon>Fungi</taxon>
        <taxon>Dikarya</taxon>
        <taxon>Basidiomycota</taxon>
        <taxon>Agaricomycotina</taxon>
        <taxon>Agaricomycetes</taxon>
        <taxon>Cantharellales</taxon>
        <taxon>Botryobasidiaceae</taxon>
        <taxon>Botryobasidium</taxon>
    </lineage>
</organism>
<feature type="compositionally biased region" description="Acidic residues" evidence="1">
    <location>
        <begin position="237"/>
        <end position="252"/>
    </location>
</feature>
<dbReference type="HOGENOM" id="CLU_508964_0_0_1"/>
<evidence type="ECO:0000256" key="1">
    <source>
        <dbReference type="SAM" id="MobiDB-lite"/>
    </source>
</evidence>
<feature type="compositionally biased region" description="Low complexity" evidence="1">
    <location>
        <begin position="76"/>
        <end position="90"/>
    </location>
</feature>
<feature type="compositionally biased region" description="Low complexity" evidence="1">
    <location>
        <begin position="352"/>
        <end position="362"/>
    </location>
</feature>
<accession>A0A067N1Z7</accession>
<feature type="compositionally biased region" description="Acidic residues" evidence="1">
    <location>
        <begin position="442"/>
        <end position="458"/>
    </location>
</feature>
<evidence type="ECO:0000313" key="2">
    <source>
        <dbReference type="EMBL" id="KDQ20980.1"/>
    </source>
</evidence>
<dbReference type="EMBL" id="KL198017">
    <property type="protein sequence ID" value="KDQ20980.1"/>
    <property type="molecule type" value="Genomic_DNA"/>
</dbReference>
<protein>
    <submittedName>
        <fullName evidence="2">Uncharacterized protein</fullName>
    </submittedName>
</protein>
<feature type="compositionally biased region" description="Low complexity" evidence="1">
    <location>
        <begin position="320"/>
        <end position="330"/>
    </location>
</feature>
<feature type="region of interest" description="Disordered" evidence="1">
    <location>
        <begin position="440"/>
        <end position="487"/>
    </location>
</feature>
<gene>
    <name evidence="2" type="ORF">BOTBODRAFT_62029</name>
</gene>
<keyword evidence="3" id="KW-1185">Reference proteome</keyword>
<proteinExistence type="predicted"/>
<dbReference type="CDD" id="cd22249">
    <property type="entry name" value="UDM1_RNF168_RNF169-like"/>
    <property type="match status" value="1"/>
</dbReference>
<reference evidence="3" key="1">
    <citation type="journal article" date="2014" name="Proc. Natl. Acad. Sci. U.S.A.">
        <title>Extensive sampling of basidiomycete genomes demonstrates inadequacy of the white-rot/brown-rot paradigm for wood decay fungi.</title>
        <authorList>
            <person name="Riley R."/>
            <person name="Salamov A.A."/>
            <person name="Brown D.W."/>
            <person name="Nagy L.G."/>
            <person name="Floudas D."/>
            <person name="Held B.W."/>
            <person name="Levasseur A."/>
            <person name="Lombard V."/>
            <person name="Morin E."/>
            <person name="Otillar R."/>
            <person name="Lindquist E.A."/>
            <person name="Sun H."/>
            <person name="LaButti K.M."/>
            <person name="Schmutz J."/>
            <person name="Jabbour D."/>
            <person name="Luo H."/>
            <person name="Baker S.E."/>
            <person name="Pisabarro A.G."/>
            <person name="Walton J.D."/>
            <person name="Blanchette R.A."/>
            <person name="Henrissat B."/>
            <person name="Martin F."/>
            <person name="Cullen D."/>
            <person name="Hibbett D.S."/>
            <person name="Grigoriev I.V."/>
        </authorList>
    </citation>
    <scope>NUCLEOTIDE SEQUENCE [LARGE SCALE GENOMIC DNA]</scope>
    <source>
        <strain evidence="3">FD-172 SS1</strain>
    </source>
</reference>
<sequence length="535" mass="59076">MPFLAERLQRMTRQAAGTKPFRAVPRAETRVSGAPTLRNCFCGAILEPHDESIYCSTDCARIDALTSLTARDPSVHSRSSSVASTAPSLSFTGSSGDEQEEEWVWSGPSYDSHYRRVEALMEAVEEEQERQKTLEEELQRKKEEELQRKKLRRTTPASFSVKRKAVPQLHLPEDDTVQLSPSSVFSPPPRIEIPRRPFLEGLRPYSDEDDTVLFNGAPRALDSPTMSVTRILEEILNEQDDSDSEPFPDDTQTDYSSFLPSPTITTFLDMGPPSLAGDRASSQSYMVPRPTAPTHQRSHTELSTPSKSWRDSAVSSLFAPSPTQSTPSSSCLAQDSIRDLDTFCPSPQTFTSPSPIHLLPLPSAFPRRGSKLAGGQSRPAPSPSASSPTRTPQKTPPKASAARAHGLSPIRHPRSASLQTPRPPPIRVLADSMRRLAVALDSEPEPDSDSDSDDDDEGPWTPDDSFTLQGFNPSKAVASPRWRRRSRRDSCFLARARGDDAHDEQDSLAVWEVVQNLRKGPGRLSIVPDFVASRR</sequence>
<dbReference type="AlphaFoldDB" id="A0A067N1Z7"/>
<feature type="region of interest" description="Disordered" evidence="1">
    <location>
        <begin position="237"/>
        <end position="426"/>
    </location>
</feature>
<feature type="compositionally biased region" description="Basic and acidic residues" evidence="1">
    <location>
        <begin position="129"/>
        <end position="148"/>
    </location>
</feature>
<feature type="region of interest" description="Disordered" evidence="1">
    <location>
        <begin position="72"/>
        <end position="102"/>
    </location>
</feature>
<evidence type="ECO:0000313" key="3">
    <source>
        <dbReference type="Proteomes" id="UP000027195"/>
    </source>
</evidence>
<dbReference type="Proteomes" id="UP000027195">
    <property type="component" value="Unassembled WGS sequence"/>
</dbReference>
<name>A0A067N1Z7_BOTB1</name>